<dbReference type="Proteomes" id="UP000528460">
    <property type="component" value="Unassembled WGS sequence"/>
</dbReference>
<protein>
    <submittedName>
        <fullName evidence="1">ATP-binding protein</fullName>
    </submittedName>
</protein>
<organism evidence="1 2">
    <name type="scientific">Corallococcus exercitus</name>
    <dbReference type="NCBI Taxonomy" id="2316736"/>
    <lineage>
        <taxon>Bacteria</taxon>
        <taxon>Pseudomonadati</taxon>
        <taxon>Myxococcota</taxon>
        <taxon>Myxococcia</taxon>
        <taxon>Myxococcales</taxon>
        <taxon>Cystobacterineae</taxon>
        <taxon>Myxococcaceae</taxon>
        <taxon>Corallococcus</taxon>
    </lineage>
</organism>
<keyword evidence="1" id="KW-0547">Nucleotide-binding</keyword>
<name>A0A7Y4JW06_9BACT</name>
<dbReference type="RefSeq" id="WP_171418453.1">
    <property type="nucleotide sequence ID" value="NZ_JABFJW010000209.1"/>
</dbReference>
<keyword evidence="1" id="KW-0067">ATP-binding</keyword>
<gene>
    <name evidence="1" type="ORF">HNS30_24245</name>
</gene>
<evidence type="ECO:0000313" key="2">
    <source>
        <dbReference type="Proteomes" id="UP000528460"/>
    </source>
</evidence>
<accession>A0A7Y4JW06</accession>
<comment type="caution">
    <text evidence="1">The sequence shown here is derived from an EMBL/GenBank/DDBJ whole genome shotgun (WGS) entry which is preliminary data.</text>
</comment>
<sequence>MAERKWGSITSGANFEALATTIVYFEDPKAALFGRRGKDGGQDARSGDGTRVFQAKHHESGSAASAISDAKKEAAKIEGYRQPGHARHAQWQGVTHWRLVTNATFNPTDKQKWDTQVVPAFTEQGLTADYWERQNLEALLDKHPEIHRSFFENETRAFLSLPEVKERLPAQEPFLRRDELGPFCGRAEEKTALRAFLASDKLFLVVHGAGGTGKTRFVVDAGDEIAGEGEWQVLWGNVESMTTTGSWFEAIDTARATMLIVDEPSGDSVLQQLAEQLGGRVGRANRWKVVVAVRSPKDPVLRFLRGARMRQRVQELPLSPLPQADSEEMAFELLSTGRRTDWSDETKREAARRLSQRFSRYPVWLTLAIQHLEDQGDLKNVPESAEALADEYLLEIEQGQSNANAEEIRTLLRWVALVGTVNREDDSAVKLIGEPCGLTSLVEVRARLAALVQRRALTERGARNRFVELKPDVLRDHVLLRWLARDVGAGRLEVSDEGKQLLQAILGTAANGTLNPLGRAILTSLSRTEFLLRLAGHEVGLLETFFGGLEQTVPTMTASQLLTLPDVIEAIAHFHPRAATSLVRALRMHPTADETIEGIFGPKVVRQADVVLALAWPLFGAAMGAQADQERDCVLRELCDLAKAEADIACGLPRGLPNDGKRAAALVTRVLEGGPQFWTEYDDTAAKLSKELIDALTNRAPSNGEAALLKALIPPLLETQRHQTWSEDNSLQMRMFTIAPGGTAWQAREAVLCHLKGVLTHGNLPTESLVELWRVFSQARDGEDALARLEWTHEVLTSRTSPPTVDELGAARDVWHWHLHYDDRPDVKAAAQKLEALYASNDLAREFEPLVPSIEEWREKGDRVAAKAAELSEAADARDLDAFLDRAVAFGGDALLLRLGGIAWSLGARATSREKVREFIEASLQRSSVTPREEFIVAAAVSWVAAVRKTEPAQTHMLVTALLAKCVDDNRRAHLLERLYGRVPKLKDVGDFTPDEHALLRGSCGLFTSTGRAVQLVAALALTVDQEWATLRPVLDGALQAVPSDQRRHAAHALVDAIYWAVREEGPTPPPKGLAEWLLTQLLTLPDFDDLGGNGEWHLAEIIKRLGTVELRWLPGALAQRQQQEAKAKDAQQARAVSRNIRISKFVKKITGDDSASPTIAKAVGEVLDLIKDNGSLGYYLPEMLRDIDPEGFVVPNEIAARASSASDAEGVRRLARIGGAYAINSAPWRTIALATIRAASPLGSDALRAVYGALGVRGIRSWSGAVGEVPPIFLAAVDDARANLDGETYQELRPYWQQRLAIAEADLREQEQHAKEDRGE</sequence>
<evidence type="ECO:0000313" key="1">
    <source>
        <dbReference type="EMBL" id="NOK12155.1"/>
    </source>
</evidence>
<proteinExistence type="predicted"/>
<dbReference type="EMBL" id="JABFJW010000209">
    <property type="protein sequence ID" value="NOK12155.1"/>
    <property type="molecule type" value="Genomic_DNA"/>
</dbReference>
<reference evidence="1 2" key="1">
    <citation type="submission" date="2020-05" db="EMBL/GenBank/DDBJ databases">
        <authorList>
            <person name="Whitworth D."/>
        </authorList>
    </citation>
    <scope>NUCLEOTIDE SEQUENCE [LARGE SCALE GENOMIC DNA]</scope>
    <source>
        <strain evidence="1 2">CA046A</strain>
    </source>
</reference>
<dbReference type="SUPFAM" id="SSF52540">
    <property type="entry name" value="P-loop containing nucleoside triphosphate hydrolases"/>
    <property type="match status" value="1"/>
</dbReference>
<dbReference type="InterPro" id="IPR027417">
    <property type="entry name" value="P-loop_NTPase"/>
</dbReference>
<dbReference type="GO" id="GO:0005524">
    <property type="term" value="F:ATP binding"/>
    <property type="evidence" value="ECO:0007669"/>
    <property type="project" value="UniProtKB-KW"/>
</dbReference>